<reference evidence="9" key="1">
    <citation type="journal article" date="2021" name="Mol. Plant Pathol.">
        <title>A 20-kb lineage-specific genomic region tames virulence in pathogenic amphidiploid Verticillium longisporum.</title>
        <authorList>
            <person name="Harting R."/>
            <person name="Starke J."/>
            <person name="Kusch H."/>
            <person name="Poggeler S."/>
            <person name="Maurus I."/>
            <person name="Schluter R."/>
            <person name="Landesfeind M."/>
            <person name="Bulla I."/>
            <person name="Nowrousian M."/>
            <person name="de Jonge R."/>
            <person name="Stahlhut G."/>
            <person name="Hoff K.J."/>
            <person name="Asshauer K.P."/>
            <person name="Thurmer A."/>
            <person name="Stanke M."/>
            <person name="Daniel R."/>
            <person name="Morgenstern B."/>
            <person name="Thomma B.P.H.J."/>
            <person name="Kronstad J.W."/>
            <person name="Braus-Stromeyer S.A."/>
            <person name="Braus G.H."/>
        </authorList>
    </citation>
    <scope>NUCLEOTIDE SEQUENCE</scope>
    <source>
        <strain evidence="9">Vl32</strain>
    </source>
</reference>
<dbReference type="GO" id="GO:0000400">
    <property type="term" value="F:four-way junction DNA binding"/>
    <property type="evidence" value="ECO:0007669"/>
    <property type="project" value="TreeGrafter"/>
</dbReference>
<dbReference type="InterPro" id="IPR052093">
    <property type="entry name" value="HR_Repair_Mediator"/>
</dbReference>
<dbReference type="Pfam" id="PF00154">
    <property type="entry name" value="RecA_N"/>
    <property type="match status" value="1"/>
</dbReference>
<evidence type="ECO:0000313" key="10">
    <source>
        <dbReference type="Proteomes" id="UP000689129"/>
    </source>
</evidence>
<dbReference type="InterPro" id="IPR020588">
    <property type="entry name" value="RecA_ATP-bd"/>
</dbReference>
<dbReference type="GO" id="GO:0008821">
    <property type="term" value="F:crossover junction DNA endonuclease activity"/>
    <property type="evidence" value="ECO:0007669"/>
    <property type="project" value="TreeGrafter"/>
</dbReference>
<dbReference type="Proteomes" id="UP000689129">
    <property type="component" value="Unassembled WGS sequence"/>
</dbReference>
<evidence type="ECO:0000256" key="3">
    <source>
        <dbReference type="ARBA" id="ARBA00022763"/>
    </source>
</evidence>
<keyword evidence="2" id="KW-0547">Nucleotide-binding</keyword>
<keyword evidence="5" id="KW-0234">DNA repair</keyword>
<evidence type="ECO:0000256" key="6">
    <source>
        <dbReference type="ARBA" id="ARBA00023242"/>
    </source>
</evidence>
<evidence type="ECO:0000256" key="5">
    <source>
        <dbReference type="ARBA" id="ARBA00023204"/>
    </source>
</evidence>
<dbReference type="GO" id="GO:0033065">
    <property type="term" value="C:Rad51C-XRCC3 complex"/>
    <property type="evidence" value="ECO:0007669"/>
    <property type="project" value="TreeGrafter"/>
</dbReference>
<sequence>MMDKYHSIHGQDEASFDLTATHRLPTVSAADALEDLDDATSRYVSTGLPDLDEALGSASAACDDHHRPTAASKRAGGIPRGQVAEIWGPPGVGKTALGIQLVANALSDGHAAVWVDCSFSVCGQRLKDVAQAIREARSTGSASEPTTSGLIAEKFTHYSCPTLAHLIALLCRPTATTLPKDTAVVVVSSLSTLVNHAFPKSSEHRPGPQLGKGPSLAARRLQTLQHVVSALQKLAATRNCAAVVLTQCATKMQAESGATLVPAINANVWEQGVSTRLVVFKDWAWKDGSPSTYDASQPSVVLTSTPRRKRKIDDAGLEVPDSDEGEGDYGWEVDDDAAAPVPPQTQGSEDLLLGVNHGLYDEDDGENDDDEAGGDRVVQDSEDDGGLVNDRDSGDGSEAEDELGPGPRQQGGLDGASAGPDSLNSGTDRR</sequence>
<dbReference type="PANTHER" id="PTHR46239:SF1">
    <property type="entry name" value="DNA REPAIR PROTEIN RAD51 HOMOLOG 3"/>
    <property type="match status" value="1"/>
</dbReference>
<dbReference type="GO" id="GO:0007131">
    <property type="term" value="P:reciprocal meiotic recombination"/>
    <property type="evidence" value="ECO:0007669"/>
    <property type="project" value="TreeGrafter"/>
</dbReference>
<dbReference type="AlphaFoldDB" id="A0A8I3AJF6"/>
<evidence type="ECO:0000259" key="8">
    <source>
        <dbReference type="PROSITE" id="PS50162"/>
    </source>
</evidence>
<feature type="compositionally biased region" description="Acidic residues" evidence="7">
    <location>
        <begin position="361"/>
        <end position="372"/>
    </location>
</feature>
<feature type="compositionally biased region" description="Acidic residues" evidence="7">
    <location>
        <begin position="320"/>
        <end position="337"/>
    </location>
</feature>
<organism evidence="9 10">
    <name type="scientific">Verticillium longisporum</name>
    <name type="common">Verticillium dahliae var. longisporum</name>
    <dbReference type="NCBI Taxonomy" id="100787"/>
    <lineage>
        <taxon>Eukaryota</taxon>
        <taxon>Fungi</taxon>
        <taxon>Dikarya</taxon>
        <taxon>Ascomycota</taxon>
        <taxon>Pezizomycotina</taxon>
        <taxon>Sordariomycetes</taxon>
        <taxon>Hypocreomycetidae</taxon>
        <taxon>Glomerellales</taxon>
        <taxon>Plectosphaerellaceae</taxon>
        <taxon>Verticillium</taxon>
    </lineage>
</organism>
<feature type="domain" description="RecA family profile 1" evidence="8">
    <location>
        <begin position="40"/>
        <end position="248"/>
    </location>
</feature>
<evidence type="ECO:0000256" key="1">
    <source>
        <dbReference type="ARBA" id="ARBA00004123"/>
    </source>
</evidence>
<dbReference type="GO" id="GO:0000707">
    <property type="term" value="P:meiotic DNA recombinase assembly"/>
    <property type="evidence" value="ECO:0007669"/>
    <property type="project" value="TreeGrafter"/>
</dbReference>
<dbReference type="GO" id="GO:0033063">
    <property type="term" value="C:Rad51B-Rad51C-Rad51D-XRCC2 complex"/>
    <property type="evidence" value="ECO:0007669"/>
    <property type="project" value="TreeGrafter"/>
</dbReference>
<evidence type="ECO:0000256" key="2">
    <source>
        <dbReference type="ARBA" id="ARBA00022741"/>
    </source>
</evidence>
<dbReference type="GO" id="GO:0005524">
    <property type="term" value="F:ATP binding"/>
    <property type="evidence" value="ECO:0007669"/>
    <property type="project" value="UniProtKB-KW"/>
</dbReference>
<dbReference type="InterPro" id="IPR049428">
    <property type="entry name" value="RecA-like_N"/>
</dbReference>
<keyword evidence="6" id="KW-0539">Nucleus</keyword>
<proteinExistence type="predicted"/>
<dbReference type="PROSITE" id="PS50162">
    <property type="entry name" value="RECA_2"/>
    <property type="match status" value="1"/>
</dbReference>
<evidence type="ECO:0000256" key="7">
    <source>
        <dbReference type="SAM" id="MobiDB-lite"/>
    </source>
</evidence>
<accession>A0A8I3AJF6</accession>
<comment type="subcellular location">
    <subcellularLocation>
        <location evidence="1">Nucleus</location>
    </subcellularLocation>
</comment>
<protein>
    <submittedName>
        <fullName evidence="9">DNA repair protein rhp55 like</fullName>
    </submittedName>
</protein>
<comment type="caution">
    <text evidence="9">The sequence shown here is derived from an EMBL/GenBank/DDBJ whole genome shotgun (WGS) entry which is preliminary data.</text>
</comment>
<gene>
    <name evidence="9" type="ORF">HYQ45_013404</name>
</gene>
<dbReference type="PANTHER" id="PTHR46239">
    <property type="entry name" value="DNA REPAIR PROTEIN RAD51 HOMOLOG 3 RAD51C"/>
    <property type="match status" value="1"/>
</dbReference>
<dbReference type="GO" id="GO:0140664">
    <property type="term" value="F:ATP-dependent DNA damage sensor activity"/>
    <property type="evidence" value="ECO:0007669"/>
    <property type="project" value="InterPro"/>
</dbReference>
<feature type="region of interest" description="Disordered" evidence="7">
    <location>
        <begin position="312"/>
        <end position="430"/>
    </location>
</feature>
<name>A0A8I3AJF6_VERLO</name>
<evidence type="ECO:0000313" key="9">
    <source>
        <dbReference type="EMBL" id="KAG7125065.1"/>
    </source>
</evidence>
<dbReference type="OrthoDB" id="5957327at2759"/>
<dbReference type="EMBL" id="JAEMWZ010000321">
    <property type="protein sequence ID" value="KAG7125065.1"/>
    <property type="molecule type" value="Genomic_DNA"/>
</dbReference>
<keyword evidence="4" id="KW-0067">ATP-binding</keyword>
<dbReference type="CDD" id="cd01393">
    <property type="entry name" value="RecA-like"/>
    <property type="match status" value="1"/>
</dbReference>
<evidence type="ECO:0000256" key="4">
    <source>
        <dbReference type="ARBA" id="ARBA00022840"/>
    </source>
</evidence>
<keyword evidence="3" id="KW-0227">DNA damage</keyword>
<dbReference type="GO" id="GO:0005657">
    <property type="term" value="C:replication fork"/>
    <property type="evidence" value="ECO:0007669"/>
    <property type="project" value="TreeGrafter"/>
</dbReference>